<dbReference type="InterPro" id="IPR036388">
    <property type="entry name" value="WH-like_DNA-bd_sf"/>
</dbReference>
<evidence type="ECO:0000256" key="4">
    <source>
        <dbReference type="ARBA" id="ARBA00023163"/>
    </source>
</evidence>
<dbReference type="Pfam" id="PF03466">
    <property type="entry name" value="LysR_substrate"/>
    <property type="match status" value="1"/>
</dbReference>
<evidence type="ECO:0000256" key="1">
    <source>
        <dbReference type="ARBA" id="ARBA00009437"/>
    </source>
</evidence>
<keyword evidence="3" id="KW-0238">DNA-binding</keyword>
<dbReference type="Gene3D" id="3.40.190.290">
    <property type="match status" value="1"/>
</dbReference>
<dbReference type="GO" id="GO:0003677">
    <property type="term" value="F:DNA binding"/>
    <property type="evidence" value="ECO:0007669"/>
    <property type="project" value="UniProtKB-KW"/>
</dbReference>
<evidence type="ECO:0000313" key="7">
    <source>
        <dbReference type="Proteomes" id="UP000198426"/>
    </source>
</evidence>
<evidence type="ECO:0000313" key="6">
    <source>
        <dbReference type="EMBL" id="SNS60897.1"/>
    </source>
</evidence>
<dbReference type="Gene3D" id="1.10.10.10">
    <property type="entry name" value="Winged helix-like DNA-binding domain superfamily/Winged helix DNA-binding domain"/>
    <property type="match status" value="1"/>
</dbReference>
<keyword evidence="2" id="KW-0805">Transcription regulation</keyword>
<dbReference type="PANTHER" id="PTHR30537:SF5">
    <property type="entry name" value="HTH-TYPE TRANSCRIPTIONAL ACTIVATOR TTDR-RELATED"/>
    <property type="match status" value="1"/>
</dbReference>
<dbReference type="Proteomes" id="UP000198426">
    <property type="component" value="Unassembled WGS sequence"/>
</dbReference>
<dbReference type="SUPFAM" id="SSF46785">
    <property type="entry name" value="Winged helix' DNA-binding domain"/>
    <property type="match status" value="1"/>
</dbReference>
<comment type="similarity">
    <text evidence="1">Belongs to the LysR transcriptional regulatory family.</text>
</comment>
<accession>A0A239FV45</accession>
<keyword evidence="4" id="KW-0804">Transcription</keyword>
<feature type="domain" description="HTH lysR-type" evidence="5">
    <location>
        <begin position="1"/>
        <end position="59"/>
    </location>
</feature>
<reference evidence="6 7" key="1">
    <citation type="submission" date="2017-06" db="EMBL/GenBank/DDBJ databases">
        <authorList>
            <person name="Kim H.J."/>
            <person name="Triplett B.A."/>
        </authorList>
    </citation>
    <scope>NUCLEOTIDE SEQUENCE [LARGE SCALE GENOMIC DNA]</scope>
    <source>
        <strain evidence="6 7">DSM 29339</strain>
    </source>
</reference>
<dbReference type="InterPro" id="IPR036390">
    <property type="entry name" value="WH_DNA-bd_sf"/>
</dbReference>
<dbReference type="InterPro" id="IPR058163">
    <property type="entry name" value="LysR-type_TF_proteobact-type"/>
</dbReference>
<gene>
    <name evidence="6" type="ORF">SAMN05421757_102854</name>
</gene>
<dbReference type="CDD" id="cd08422">
    <property type="entry name" value="PBP2_CrgA_like"/>
    <property type="match status" value="1"/>
</dbReference>
<dbReference type="InterPro" id="IPR005119">
    <property type="entry name" value="LysR_subst-bd"/>
</dbReference>
<evidence type="ECO:0000256" key="3">
    <source>
        <dbReference type="ARBA" id="ARBA00023125"/>
    </source>
</evidence>
<dbReference type="RefSeq" id="WP_176442812.1">
    <property type="nucleotide sequence ID" value="NZ_FZOY01000002.1"/>
</dbReference>
<evidence type="ECO:0000256" key="2">
    <source>
        <dbReference type="ARBA" id="ARBA00023015"/>
    </source>
</evidence>
<evidence type="ECO:0000259" key="5">
    <source>
        <dbReference type="PROSITE" id="PS50931"/>
    </source>
</evidence>
<sequence length="300" mass="32865">MDQLLAMRSFARVAQTGSFQEAAKLEGLAQGTISKRIAALETHLGVQLLRRNARQVTLTTLGETYLENCQRVLRDLDAGEAQLQADAGTPAGNIRLSMSPVLSRIVIAPLLVEFLREYPRIEVVSFLTEQHLDIVGEAIDVAIRASHLQDSTLIASRLSSNPLTLVAAPGYLEGAPGISEPEDLASHNCLTFGRMKASQTWRFTRGRTVRDIPVSGNLTADQGDTLVEFAVAGAGVVLMPEWVMDRHIANGELVRLLPEWSPPAIPLHIVYAGGSVVPLRIRLLVDFIRRNVRARDLLLR</sequence>
<dbReference type="SUPFAM" id="SSF53850">
    <property type="entry name" value="Periplasmic binding protein-like II"/>
    <property type="match status" value="1"/>
</dbReference>
<organism evidence="6 7">
    <name type="scientific">Tropicimonas sediminicola</name>
    <dbReference type="NCBI Taxonomy" id="1031541"/>
    <lineage>
        <taxon>Bacteria</taxon>
        <taxon>Pseudomonadati</taxon>
        <taxon>Pseudomonadota</taxon>
        <taxon>Alphaproteobacteria</taxon>
        <taxon>Rhodobacterales</taxon>
        <taxon>Roseobacteraceae</taxon>
        <taxon>Tropicimonas</taxon>
    </lineage>
</organism>
<dbReference type="FunFam" id="1.10.10.10:FF:000001">
    <property type="entry name" value="LysR family transcriptional regulator"/>
    <property type="match status" value="1"/>
</dbReference>
<keyword evidence="7" id="KW-1185">Reference proteome</keyword>
<dbReference type="PROSITE" id="PS50931">
    <property type="entry name" value="HTH_LYSR"/>
    <property type="match status" value="1"/>
</dbReference>
<name>A0A239FV45_9RHOB</name>
<dbReference type="GO" id="GO:0003700">
    <property type="term" value="F:DNA-binding transcription factor activity"/>
    <property type="evidence" value="ECO:0007669"/>
    <property type="project" value="InterPro"/>
</dbReference>
<dbReference type="EMBL" id="FZOY01000002">
    <property type="protein sequence ID" value="SNS60897.1"/>
    <property type="molecule type" value="Genomic_DNA"/>
</dbReference>
<dbReference type="Pfam" id="PF00126">
    <property type="entry name" value="HTH_1"/>
    <property type="match status" value="1"/>
</dbReference>
<dbReference type="PANTHER" id="PTHR30537">
    <property type="entry name" value="HTH-TYPE TRANSCRIPTIONAL REGULATOR"/>
    <property type="match status" value="1"/>
</dbReference>
<proteinExistence type="inferred from homology"/>
<dbReference type="InterPro" id="IPR000847">
    <property type="entry name" value="LysR_HTH_N"/>
</dbReference>
<protein>
    <submittedName>
        <fullName evidence="6">Transcriptional regulator, LysR family</fullName>
    </submittedName>
</protein>
<dbReference type="AlphaFoldDB" id="A0A239FV45"/>